<keyword evidence="4" id="KW-0186">Copper</keyword>
<dbReference type="Pfam" id="PF00264">
    <property type="entry name" value="Tyrosinase"/>
    <property type="match status" value="1"/>
</dbReference>
<evidence type="ECO:0000256" key="2">
    <source>
        <dbReference type="ARBA" id="ARBA00011906"/>
    </source>
</evidence>
<evidence type="ECO:0000259" key="10">
    <source>
        <dbReference type="PROSITE" id="PS00498"/>
    </source>
</evidence>
<dbReference type="PANTHER" id="PTHR11474:SF76">
    <property type="entry name" value="SHKT DOMAIN-CONTAINING PROTEIN"/>
    <property type="match status" value="1"/>
</dbReference>
<dbReference type="Proteomes" id="UP000054217">
    <property type="component" value="Unassembled WGS sequence"/>
</dbReference>
<feature type="domain" description="Tyrosinase copper-binding" evidence="9">
    <location>
        <begin position="107"/>
        <end position="124"/>
    </location>
</feature>
<feature type="region of interest" description="Disordered" evidence="8">
    <location>
        <begin position="1"/>
        <end position="33"/>
    </location>
</feature>
<keyword evidence="5" id="KW-0470">Melanin biosynthesis</keyword>
<accession>A0A0C3P2N1</accession>
<dbReference type="GO" id="GO:0004503">
    <property type="term" value="F:tyrosinase activity"/>
    <property type="evidence" value="ECO:0007669"/>
    <property type="project" value="UniProtKB-EC"/>
</dbReference>
<comment type="catalytic activity">
    <reaction evidence="6">
        <text>2 L-dopa + O2 = 2 L-dopaquinone + 2 H2O</text>
        <dbReference type="Rhea" id="RHEA:34287"/>
        <dbReference type="ChEBI" id="CHEBI:15377"/>
        <dbReference type="ChEBI" id="CHEBI:15379"/>
        <dbReference type="ChEBI" id="CHEBI:57504"/>
        <dbReference type="ChEBI" id="CHEBI:57924"/>
        <dbReference type="EC" id="1.14.18.1"/>
    </reaction>
</comment>
<evidence type="ECO:0000256" key="3">
    <source>
        <dbReference type="ARBA" id="ARBA00022723"/>
    </source>
</evidence>
<dbReference type="Gene3D" id="1.10.1280.10">
    <property type="entry name" value="Di-copper center containing domain from catechol oxidase"/>
    <property type="match status" value="1"/>
</dbReference>
<gene>
    <name evidence="11" type="ORF">M404DRAFT_28489</name>
</gene>
<sequence>MTDLPNYYHAVGRNNNTTAGDHSTTNNIKKNNQPQQSTLILSNNETNQDDHNPPASTYMEIAGIHGKPYREWAGDHKKEEQKASDFDYEDRKDTLPVPSRFGGYCNHGSVTFPTWHRPYVMLVEQAIGEAASRLAADIERANPQEVGLWVPEAQRLRFPYWDWAALKVRDEGLPPVLIDDEVEILVAGDQTEVIRNPLSYYTYQGGVPPDFQDELSPRTGMAYFSSWTRSFRHSTEDPVGSTNKEALQQAVRGTVDFVRSQLGLLFNMGDDEDPAHAFDRFSNSVIQSNDVFEDEEPITPLEVIHGRIHGAVGGNGHMSSPDYAAFDPFFFLHHSNVDRIFALWEWCYPDYWMGDGYRDPNPDVDRSFVWTQERGTYMQVYNEQILPTGARGALYPFRLENGEYWNSEQARFLGTSAYPKYYSYDEFLGIKVDREASAEERRAARRRIYDFYGFNPSTAAAKTNRASWSHIPVRSSKEAGLPELFKEINNFRIFVVAVQLPEHAFNRTYSFELQYNQGTESRCIGAVTVFARPDHSPCKACAKRRSFGSITHGAIPLPFSLVNDLIVKSRAERTTATFETTATDIIKTLSAALVDASGKLLASARGGDEAPTVPRERVASSTVIPAKVALYTSGVAEKIGDANHPVHLFDWKRHNDLFPSGWRAEDDEAI</sequence>
<dbReference type="PANTHER" id="PTHR11474">
    <property type="entry name" value="TYROSINASE FAMILY MEMBER"/>
    <property type="match status" value="1"/>
</dbReference>
<evidence type="ECO:0000313" key="12">
    <source>
        <dbReference type="Proteomes" id="UP000054217"/>
    </source>
</evidence>
<feature type="domain" description="Tyrosinase copper-binding" evidence="10">
    <location>
        <begin position="327"/>
        <end position="338"/>
    </location>
</feature>
<name>A0A0C3P2N1_PISTI</name>
<dbReference type="EC" id="1.14.18.1" evidence="2"/>
<keyword evidence="3" id="KW-0479">Metal-binding</keyword>
<dbReference type="PROSITE" id="PS00498">
    <property type="entry name" value="TYROSINASE_2"/>
    <property type="match status" value="1"/>
</dbReference>
<evidence type="ECO:0000313" key="11">
    <source>
        <dbReference type="EMBL" id="KIO01746.1"/>
    </source>
</evidence>
<organism evidence="11 12">
    <name type="scientific">Pisolithus tinctorius Marx 270</name>
    <dbReference type="NCBI Taxonomy" id="870435"/>
    <lineage>
        <taxon>Eukaryota</taxon>
        <taxon>Fungi</taxon>
        <taxon>Dikarya</taxon>
        <taxon>Basidiomycota</taxon>
        <taxon>Agaricomycotina</taxon>
        <taxon>Agaricomycetes</taxon>
        <taxon>Agaricomycetidae</taxon>
        <taxon>Boletales</taxon>
        <taxon>Sclerodermatineae</taxon>
        <taxon>Pisolithaceae</taxon>
        <taxon>Pisolithus</taxon>
    </lineage>
</organism>
<dbReference type="OrthoDB" id="6132182at2759"/>
<dbReference type="InterPro" id="IPR050316">
    <property type="entry name" value="Tyrosinase/Hemocyanin"/>
</dbReference>
<feature type="region of interest" description="Disordered" evidence="8">
    <location>
        <begin position="71"/>
        <end position="91"/>
    </location>
</feature>
<evidence type="ECO:0000256" key="8">
    <source>
        <dbReference type="SAM" id="MobiDB-lite"/>
    </source>
</evidence>
<dbReference type="InterPro" id="IPR008922">
    <property type="entry name" value="Di-copper_centre_dom_sf"/>
</dbReference>
<evidence type="ECO:0000256" key="4">
    <source>
        <dbReference type="ARBA" id="ARBA00023008"/>
    </source>
</evidence>
<proteinExistence type="inferred from homology"/>
<dbReference type="InterPro" id="IPR002227">
    <property type="entry name" value="Tyrosinase_Cu-bd"/>
</dbReference>
<reference evidence="12" key="2">
    <citation type="submission" date="2015-01" db="EMBL/GenBank/DDBJ databases">
        <title>Evolutionary Origins and Diversification of the Mycorrhizal Mutualists.</title>
        <authorList>
            <consortium name="DOE Joint Genome Institute"/>
            <consortium name="Mycorrhizal Genomics Consortium"/>
            <person name="Kohler A."/>
            <person name="Kuo A."/>
            <person name="Nagy L.G."/>
            <person name="Floudas D."/>
            <person name="Copeland A."/>
            <person name="Barry K.W."/>
            <person name="Cichocki N."/>
            <person name="Veneault-Fourrey C."/>
            <person name="LaButti K."/>
            <person name="Lindquist E.A."/>
            <person name="Lipzen A."/>
            <person name="Lundell T."/>
            <person name="Morin E."/>
            <person name="Murat C."/>
            <person name="Riley R."/>
            <person name="Ohm R."/>
            <person name="Sun H."/>
            <person name="Tunlid A."/>
            <person name="Henrissat B."/>
            <person name="Grigoriev I.V."/>
            <person name="Hibbett D.S."/>
            <person name="Martin F."/>
        </authorList>
    </citation>
    <scope>NUCLEOTIDE SEQUENCE [LARGE SCALE GENOMIC DNA]</scope>
    <source>
        <strain evidence="12">Marx 270</strain>
    </source>
</reference>
<reference evidence="11 12" key="1">
    <citation type="submission" date="2014-04" db="EMBL/GenBank/DDBJ databases">
        <authorList>
            <consortium name="DOE Joint Genome Institute"/>
            <person name="Kuo A."/>
            <person name="Kohler A."/>
            <person name="Costa M.D."/>
            <person name="Nagy L.G."/>
            <person name="Floudas D."/>
            <person name="Copeland A."/>
            <person name="Barry K.W."/>
            <person name="Cichocki N."/>
            <person name="Veneault-Fourrey C."/>
            <person name="LaButti K."/>
            <person name="Lindquist E.A."/>
            <person name="Lipzen A."/>
            <person name="Lundell T."/>
            <person name="Morin E."/>
            <person name="Murat C."/>
            <person name="Sun H."/>
            <person name="Tunlid A."/>
            <person name="Henrissat B."/>
            <person name="Grigoriev I.V."/>
            <person name="Hibbett D.S."/>
            <person name="Martin F."/>
            <person name="Nordberg H.P."/>
            <person name="Cantor M.N."/>
            <person name="Hua S.X."/>
        </authorList>
    </citation>
    <scope>NUCLEOTIDE SEQUENCE [LARGE SCALE GENOMIC DNA]</scope>
    <source>
        <strain evidence="11 12">Marx 270</strain>
    </source>
</reference>
<evidence type="ECO:0000256" key="7">
    <source>
        <dbReference type="ARBA" id="ARBA00048881"/>
    </source>
</evidence>
<evidence type="ECO:0000256" key="5">
    <source>
        <dbReference type="ARBA" id="ARBA00023101"/>
    </source>
</evidence>
<protein>
    <recommendedName>
        <fullName evidence="2">tyrosinase</fullName>
        <ecNumber evidence="2">1.14.18.1</ecNumber>
    </recommendedName>
</protein>
<dbReference type="GO" id="GO:0042438">
    <property type="term" value="P:melanin biosynthetic process"/>
    <property type="evidence" value="ECO:0007669"/>
    <property type="project" value="UniProtKB-KW"/>
</dbReference>
<comment type="similarity">
    <text evidence="1">Belongs to the tyrosinase family.</text>
</comment>
<dbReference type="STRING" id="870435.A0A0C3P2N1"/>
<comment type="catalytic activity">
    <reaction evidence="7">
        <text>L-tyrosine + O2 = L-dopaquinone + H2O</text>
        <dbReference type="Rhea" id="RHEA:18117"/>
        <dbReference type="ChEBI" id="CHEBI:15377"/>
        <dbReference type="ChEBI" id="CHEBI:15379"/>
        <dbReference type="ChEBI" id="CHEBI:57924"/>
        <dbReference type="ChEBI" id="CHEBI:58315"/>
        <dbReference type="EC" id="1.14.18.1"/>
    </reaction>
</comment>
<keyword evidence="12" id="KW-1185">Reference proteome</keyword>
<dbReference type="PRINTS" id="PR00092">
    <property type="entry name" value="TYROSINASE"/>
</dbReference>
<dbReference type="PROSITE" id="PS00497">
    <property type="entry name" value="TYROSINASE_1"/>
    <property type="match status" value="1"/>
</dbReference>
<dbReference type="SUPFAM" id="SSF48056">
    <property type="entry name" value="Di-copper centre-containing domain"/>
    <property type="match status" value="1"/>
</dbReference>
<dbReference type="AlphaFoldDB" id="A0A0C3P2N1"/>
<dbReference type="GO" id="GO:0046872">
    <property type="term" value="F:metal ion binding"/>
    <property type="evidence" value="ECO:0007669"/>
    <property type="project" value="UniProtKB-KW"/>
</dbReference>
<evidence type="ECO:0000256" key="1">
    <source>
        <dbReference type="ARBA" id="ARBA00009928"/>
    </source>
</evidence>
<evidence type="ECO:0000259" key="9">
    <source>
        <dbReference type="PROSITE" id="PS00497"/>
    </source>
</evidence>
<dbReference type="InParanoid" id="A0A0C3P2N1"/>
<dbReference type="HOGENOM" id="CLU_013691_3_2_1"/>
<dbReference type="EMBL" id="KN831986">
    <property type="protein sequence ID" value="KIO01746.1"/>
    <property type="molecule type" value="Genomic_DNA"/>
</dbReference>
<evidence type="ECO:0000256" key="6">
    <source>
        <dbReference type="ARBA" id="ARBA00048233"/>
    </source>
</evidence>
<feature type="compositionally biased region" description="Polar residues" evidence="8">
    <location>
        <begin position="13"/>
        <end position="33"/>
    </location>
</feature>